<dbReference type="Gene3D" id="2.40.33.20">
    <property type="entry name" value="PK beta-barrel domain-like"/>
    <property type="match status" value="1"/>
</dbReference>
<dbReference type="PROSITE" id="PS51340">
    <property type="entry name" value="MOSC"/>
    <property type="match status" value="1"/>
</dbReference>
<protein>
    <recommendedName>
        <fullName evidence="1">MOSC domain-containing protein</fullName>
    </recommendedName>
</protein>
<evidence type="ECO:0000313" key="2">
    <source>
        <dbReference type="EMBL" id="OGN07014.1"/>
    </source>
</evidence>
<feature type="domain" description="MOSC" evidence="1">
    <location>
        <begin position="16"/>
        <end position="185"/>
    </location>
</feature>
<dbReference type="GO" id="GO:0030151">
    <property type="term" value="F:molybdenum ion binding"/>
    <property type="evidence" value="ECO:0007669"/>
    <property type="project" value="InterPro"/>
</dbReference>
<dbReference type="Proteomes" id="UP000176834">
    <property type="component" value="Unassembled WGS sequence"/>
</dbReference>
<dbReference type="GO" id="GO:0030170">
    <property type="term" value="F:pyridoxal phosphate binding"/>
    <property type="evidence" value="ECO:0007669"/>
    <property type="project" value="InterPro"/>
</dbReference>
<reference evidence="2 3" key="1">
    <citation type="journal article" date="2016" name="Nat. Commun.">
        <title>Thousands of microbial genomes shed light on interconnected biogeochemical processes in an aquifer system.</title>
        <authorList>
            <person name="Anantharaman K."/>
            <person name="Brown C.T."/>
            <person name="Hug L.A."/>
            <person name="Sharon I."/>
            <person name="Castelle C.J."/>
            <person name="Probst A.J."/>
            <person name="Thomas B.C."/>
            <person name="Singh A."/>
            <person name="Wilkins M.J."/>
            <person name="Karaoz U."/>
            <person name="Brodie E.L."/>
            <person name="Williams K.H."/>
            <person name="Hubbard S.S."/>
            <person name="Banfield J.F."/>
        </authorList>
    </citation>
    <scope>NUCLEOTIDE SEQUENCE [LARGE SCALE GENOMIC DNA]</scope>
</reference>
<proteinExistence type="predicted"/>
<dbReference type="EMBL" id="MGJN01000011">
    <property type="protein sequence ID" value="OGN07014.1"/>
    <property type="molecule type" value="Genomic_DNA"/>
</dbReference>
<evidence type="ECO:0000259" key="1">
    <source>
        <dbReference type="PROSITE" id="PS51340"/>
    </source>
</evidence>
<dbReference type="InterPro" id="IPR011037">
    <property type="entry name" value="Pyrv_Knase-like_insert_dom_sf"/>
</dbReference>
<dbReference type="GO" id="GO:0003824">
    <property type="term" value="F:catalytic activity"/>
    <property type="evidence" value="ECO:0007669"/>
    <property type="project" value="InterPro"/>
</dbReference>
<organism evidence="2 3">
    <name type="scientific">Candidatus Yanofskybacteria bacterium RIFCSPHIGHO2_02_FULL_38_22b</name>
    <dbReference type="NCBI Taxonomy" id="1802673"/>
    <lineage>
        <taxon>Bacteria</taxon>
        <taxon>Candidatus Yanofskyibacteriota</taxon>
    </lineage>
</organism>
<dbReference type="InterPro" id="IPR005302">
    <property type="entry name" value="MoCF_Sase_C"/>
</dbReference>
<dbReference type="PANTHER" id="PTHR36930:SF1">
    <property type="entry name" value="MOSC DOMAIN-CONTAINING PROTEIN"/>
    <property type="match status" value="1"/>
</dbReference>
<sequence length="187" mass="20681">MAQKIEGVLTGIFIGSRIDSLITQRKEIVRVFDNGLEGDRHTGWFRGADVRAQHYPKRTKIWNSRQVSIVSDEELKKIAQIMKVPEIKPEWLGANLCLKGIPKLTLLPPGSKIFITSCYSGLDVGFQVTALNKPCVGPGKVIQINYPDKTGLEILFPKAAHDKRGVVAVVEHLGCIQEGALVTVWIP</sequence>
<dbReference type="Pfam" id="PF03473">
    <property type="entry name" value="MOSC"/>
    <property type="match status" value="1"/>
</dbReference>
<dbReference type="SUPFAM" id="SSF50800">
    <property type="entry name" value="PK beta-barrel domain-like"/>
    <property type="match status" value="1"/>
</dbReference>
<comment type="caution">
    <text evidence="2">The sequence shown here is derived from an EMBL/GenBank/DDBJ whole genome shotgun (WGS) entry which is preliminary data.</text>
</comment>
<evidence type="ECO:0000313" key="3">
    <source>
        <dbReference type="Proteomes" id="UP000176834"/>
    </source>
</evidence>
<dbReference type="PANTHER" id="PTHR36930">
    <property type="entry name" value="METAL-SULFUR CLUSTER BIOSYNTHESIS PROTEINS YUAD-RELATED"/>
    <property type="match status" value="1"/>
</dbReference>
<accession>A0A1F8F1K1</accession>
<gene>
    <name evidence="2" type="ORF">A3B86_00125</name>
</gene>
<dbReference type="InterPro" id="IPR052716">
    <property type="entry name" value="MOSC_domain"/>
</dbReference>
<dbReference type="AlphaFoldDB" id="A0A1F8F1K1"/>
<name>A0A1F8F1K1_9BACT</name>